<dbReference type="AlphaFoldDB" id="A0A8R1DUL2"/>
<feature type="region of interest" description="Disordered" evidence="1">
    <location>
        <begin position="1"/>
        <end position="22"/>
    </location>
</feature>
<dbReference type="SUPFAM" id="SSF47459">
    <property type="entry name" value="HLH, helix-loop-helix DNA-binding domain"/>
    <property type="match status" value="1"/>
</dbReference>
<dbReference type="Gene3D" id="4.10.280.10">
    <property type="entry name" value="Helix-loop-helix DNA-binding domain"/>
    <property type="match status" value="1"/>
</dbReference>
<reference evidence="3" key="2">
    <citation type="submission" date="2022-06" db="UniProtKB">
        <authorList>
            <consortium name="EnsemblMetazoa"/>
        </authorList>
    </citation>
    <scope>IDENTIFICATION</scope>
    <source>
        <strain evidence="3">DF5081</strain>
    </source>
</reference>
<evidence type="ECO:0000256" key="1">
    <source>
        <dbReference type="SAM" id="MobiDB-lite"/>
    </source>
</evidence>
<protein>
    <submittedName>
        <fullName evidence="3">BHLH domain-containing protein</fullName>
    </submittedName>
</protein>
<evidence type="ECO:0000313" key="3">
    <source>
        <dbReference type="EnsemblMetazoa" id="CJA11190.1"/>
    </source>
</evidence>
<feature type="domain" description="BHLH" evidence="2">
    <location>
        <begin position="13"/>
        <end position="67"/>
    </location>
</feature>
<sequence>MRRDKPKNLRKSNKSEHRNCVERQRQTAIDDLIQQLMTFLPPRPDGVVQRMSRNQILAELCEVAQEIVDRENKIQG</sequence>
<reference evidence="4" key="1">
    <citation type="submission" date="2010-08" db="EMBL/GenBank/DDBJ databases">
        <authorList>
            <consortium name="Caenorhabditis japonica Sequencing Consortium"/>
            <person name="Wilson R.K."/>
        </authorList>
    </citation>
    <scope>NUCLEOTIDE SEQUENCE [LARGE SCALE GENOMIC DNA]</scope>
    <source>
        <strain evidence="4">DF5081</strain>
    </source>
</reference>
<organism evidence="3 4">
    <name type="scientific">Caenorhabditis japonica</name>
    <dbReference type="NCBI Taxonomy" id="281687"/>
    <lineage>
        <taxon>Eukaryota</taxon>
        <taxon>Metazoa</taxon>
        <taxon>Ecdysozoa</taxon>
        <taxon>Nematoda</taxon>
        <taxon>Chromadorea</taxon>
        <taxon>Rhabditida</taxon>
        <taxon>Rhabditina</taxon>
        <taxon>Rhabditomorpha</taxon>
        <taxon>Rhabditoidea</taxon>
        <taxon>Rhabditidae</taxon>
        <taxon>Peloderinae</taxon>
        <taxon>Caenorhabditis</taxon>
    </lineage>
</organism>
<proteinExistence type="predicted"/>
<accession>A0A8R1DUL2</accession>
<dbReference type="PROSITE" id="PS50888">
    <property type="entry name" value="BHLH"/>
    <property type="match status" value="1"/>
</dbReference>
<keyword evidence="4" id="KW-1185">Reference proteome</keyword>
<dbReference type="InterPro" id="IPR011598">
    <property type="entry name" value="bHLH_dom"/>
</dbReference>
<evidence type="ECO:0000259" key="2">
    <source>
        <dbReference type="PROSITE" id="PS50888"/>
    </source>
</evidence>
<dbReference type="InterPro" id="IPR036638">
    <property type="entry name" value="HLH_DNA-bd_sf"/>
</dbReference>
<dbReference type="Pfam" id="PF00010">
    <property type="entry name" value="HLH"/>
    <property type="match status" value="1"/>
</dbReference>
<dbReference type="Proteomes" id="UP000005237">
    <property type="component" value="Unassembled WGS sequence"/>
</dbReference>
<dbReference type="OMA" id="MMKEDNA"/>
<dbReference type="EnsemblMetazoa" id="CJA11190.1">
    <property type="protein sequence ID" value="CJA11190.1"/>
    <property type="gene ID" value="WBGene00130394"/>
</dbReference>
<name>A0A8R1DUL2_CAEJA</name>
<evidence type="ECO:0000313" key="4">
    <source>
        <dbReference type="Proteomes" id="UP000005237"/>
    </source>
</evidence>
<dbReference type="GO" id="GO:0046983">
    <property type="term" value="F:protein dimerization activity"/>
    <property type="evidence" value="ECO:0007669"/>
    <property type="project" value="InterPro"/>
</dbReference>